<dbReference type="AlphaFoldDB" id="A0A4Y4XP33"/>
<proteinExistence type="predicted"/>
<keyword evidence="1" id="KW-0255">Endonuclease</keyword>
<dbReference type="RefSeq" id="WP_198937036.1">
    <property type="nucleotide sequence ID" value="NZ_MUPN01000087.1"/>
</dbReference>
<gene>
    <name evidence="1" type="ORF">B0X64_00815</name>
</gene>
<keyword evidence="1" id="KW-0378">Hydrolase</keyword>
<sequence>WHFDANVLGNVALVREELLLGVKHTKGYKLWTTFLQTQN</sequence>
<organism evidence="1 2">
    <name type="scientific">Helicobacter pylori</name>
    <name type="common">Campylobacter pylori</name>
    <dbReference type="NCBI Taxonomy" id="210"/>
    <lineage>
        <taxon>Bacteria</taxon>
        <taxon>Pseudomonadati</taxon>
        <taxon>Campylobacterota</taxon>
        <taxon>Epsilonproteobacteria</taxon>
        <taxon>Campylobacterales</taxon>
        <taxon>Helicobacteraceae</taxon>
        <taxon>Helicobacter</taxon>
    </lineage>
</organism>
<protein>
    <submittedName>
        <fullName evidence="1">Restriction endonuclease</fullName>
    </submittedName>
</protein>
<dbReference type="Pfam" id="PF14414">
    <property type="entry name" value="WHH"/>
    <property type="match status" value="1"/>
</dbReference>
<evidence type="ECO:0000313" key="2">
    <source>
        <dbReference type="Proteomes" id="UP000319650"/>
    </source>
</evidence>
<dbReference type="InterPro" id="IPR032869">
    <property type="entry name" value="WHH_dom_containing"/>
</dbReference>
<dbReference type="GO" id="GO:0004519">
    <property type="term" value="F:endonuclease activity"/>
    <property type="evidence" value="ECO:0007669"/>
    <property type="project" value="UniProtKB-KW"/>
</dbReference>
<name>A0A4Y4XP33_HELPX</name>
<accession>A0A4Y4XP33</accession>
<keyword evidence="1" id="KW-0540">Nuclease</keyword>
<comment type="caution">
    <text evidence="1">The sequence shown here is derived from an EMBL/GenBank/DDBJ whole genome shotgun (WGS) entry which is preliminary data.</text>
</comment>
<reference evidence="1 2" key="1">
    <citation type="journal article" date="2017" name="Front. Cell. Infect. Microbiol.">
        <title>Whole Genome Sequence and Phylogenetic Analysis Show Helicobacter pylori Strains from Latin America Have Followed a Unique Evolution Pathway.</title>
        <authorList>
            <person name="Munoz-Ramirez Z.Y."/>
            <person name="Mendez-Tenorio A."/>
            <person name="Kato I."/>
            <person name="Bravo M.M."/>
            <person name="Rizzato C."/>
            <person name="Thorell K."/>
            <person name="Torres R.C."/>
            <person name="Aviles-Jimenez F."/>
            <person name="Camorlinga M."/>
            <person name="Canzian F."/>
            <person name="Torres J."/>
        </authorList>
    </citation>
    <scope>NUCLEOTIDE SEQUENCE [LARGE SCALE GENOMIC DNA]</scope>
    <source>
        <strain evidence="1 2">CM22351</strain>
    </source>
</reference>
<dbReference type="Proteomes" id="UP000319650">
    <property type="component" value="Unassembled WGS sequence"/>
</dbReference>
<evidence type="ECO:0000313" key="1">
    <source>
        <dbReference type="EMBL" id="OOQ41459.1"/>
    </source>
</evidence>
<feature type="non-terminal residue" evidence="1">
    <location>
        <position position="1"/>
    </location>
</feature>
<dbReference type="EMBL" id="MUPN01000087">
    <property type="protein sequence ID" value="OOQ41459.1"/>
    <property type="molecule type" value="Genomic_DNA"/>
</dbReference>